<comment type="caution">
    <text evidence="2">The sequence shown here is derived from an EMBL/GenBank/DDBJ whole genome shotgun (WGS) entry which is preliminary data.</text>
</comment>
<dbReference type="Proteomes" id="UP001642540">
    <property type="component" value="Unassembled WGS sequence"/>
</dbReference>
<dbReference type="PANTHER" id="PTHR18841:SF2">
    <property type="entry name" value="VITELLINE MEMBRANE OUTER LAYER PROTEIN 1 HOMOLOG"/>
    <property type="match status" value="1"/>
</dbReference>
<gene>
    <name evidence="2" type="ORF">ODALV1_LOCUS9759</name>
</gene>
<dbReference type="Pfam" id="PF03762">
    <property type="entry name" value="VOMI"/>
    <property type="match status" value="1"/>
</dbReference>
<evidence type="ECO:0000313" key="2">
    <source>
        <dbReference type="EMBL" id="CAL8097840.1"/>
    </source>
</evidence>
<dbReference type="SUPFAM" id="SSF51092">
    <property type="entry name" value="Vitelline membrane outer protein-I (VMO-I)"/>
    <property type="match status" value="1"/>
</dbReference>
<name>A0ABP1QD10_9HEXA</name>
<feature type="signal peptide" evidence="1">
    <location>
        <begin position="1"/>
        <end position="20"/>
    </location>
</feature>
<dbReference type="PANTHER" id="PTHR18841">
    <property type="entry name" value="VITELLINE MEMBRANE OUTER LAYER PROTEIN I-RELATED"/>
    <property type="match status" value="1"/>
</dbReference>
<sequence length="190" mass="21635">MLKLQIEIFTLFSFLVVSTSMNIQVTNEVIWDKPQNCPLGQYVEGFQLKTHLFEGDTRVNGIKLFCGNPYQANTSVLISSKAKSGVWGKIHVCTRDYLNGFQLMVEKYQVEGDFTASNNVRFFCSKPPRDLLEQDEFGYGSWSSVQSCDRNQFICGLQTQYEQANVDDNHQNESIGNLHIECCNHDLPAM</sequence>
<keyword evidence="3" id="KW-1185">Reference proteome</keyword>
<evidence type="ECO:0000313" key="3">
    <source>
        <dbReference type="Proteomes" id="UP001642540"/>
    </source>
</evidence>
<keyword evidence="1" id="KW-0732">Signal</keyword>
<protein>
    <recommendedName>
        <fullName evidence="4">Vitelline membrane outer layer protein 1</fullName>
    </recommendedName>
</protein>
<evidence type="ECO:0008006" key="4">
    <source>
        <dbReference type="Google" id="ProtNLM"/>
    </source>
</evidence>
<organism evidence="2 3">
    <name type="scientific">Orchesella dallaii</name>
    <dbReference type="NCBI Taxonomy" id="48710"/>
    <lineage>
        <taxon>Eukaryota</taxon>
        <taxon>Metazoa</taxon>
        <taxon>Ecdysozoa</taxon>
        <taxon>Arthropoda</taxon>
        <taxon>Hexapoda</taxon>
        <taxon>Collembola</taxon>
        <taxon>Entomobryomorpha</taxon>
        <taxon>Entomobryoidea</taxon>
        <taxon>Orchesellidae</taxon>
        <taxon>Orchesellinae</taxon>
        <taxon>Orchesella</taxon>
    </lineage>
</organism>
<dbReference type="EMBL" id="CAXLJM020000030">
    <property type="protein sequence ID" value="CAL8097840.1"/>
    <property type="molecule type" value="Genomic_DNA"/>
</dbReference>
<accession>A0ABP1QD10</accession>
<dbReference type="InterPro" id="IPR036706">
    <property type="entry name" value="VOMI_sf"/>
</dbReference>
<dbReference type="Gene3D" id="2.100.10.20">
    <property type="entry name" value="Vitelline membrane outer layer protein I (VOMI)"/>
    <property type="match status" value="1"/>
</dbReference>
<evidence type="ECO:0000256" key="1">
    <source>
        <dbReference type="SAM" id="SignalP"/>
    </source>
</evidence>
<feature type="chain" id="PRO_5046570304" description="Vitelline membrane outer layer protein 1" evidence="1">
    <location>
        <begin position="21"/>
        <end position="190"/>
    </location>
</feature>
<proteinExistence type="predicted"/>
<reference evidence="2 3" key="1">
    <citation type="submission" date="2024-08" db="EMBL/GenBank/DDBJ databases">
        <authorList>
            <person name="Cucini C."/>
            <person name="Frati F."/>
        </authorList>
    </citation>
    <scope>NUCLEOTIDE SEQUENCE [LARGE SCALE GENOMIC DNA]</scope>
</reference>
<dbReference type="InterPro" id="IPR005515">
    <property type="entry name" value="VOMI"/>
</dbReference>